<protein>
    <submittedName>
        <fullName evidence="1">Uncharacterized protein</fullName>
    </submittedName>
</protein>
<organism evidence="1 2">
    <name type="scientific">Camellia sinensis</name>
    <name type="common">Tea plant</name>
    <name type="synonym">Thea sinensis</name>
    <dbReference type="NCBI Taxonomy" id="4442"/>
    <lineage>
        <taxon>Eukaryota</taxon>
        <taxon>Viridiplantae</taxon>
        <taxon>Streptophyta</taxon>
        <taxon>Embryophyta</taxon>
        <taxon>Tracheophyta</taxon>
        <taxon>Spermatophyta</taxon>
        <taxon>Magnoliopsida</taxon>
        <taxon>eudicotyledons</taxon>
        <taxon>Gunneridae</taxon>
        <taxon>Pentapetalae</taxon>
        <taxon>asterids</taxon>
        <taxon>Ericales</taxon>
        <taxon>Theaceae</taxon>
        <taxon>Camellia</taxon>
    </lineage>
</organism>
<dbReference type="Proteomes" id="UP000593564">
    <property type="component" value="Unassembled WGS sequence"/>
</dbReference>
<reference evidence="1 2" key="2">
    <citation type="submission" date="2020-07" db="EMBL/GenBank/DDBJ databases">
        <title>Genome assembly of wild tea tree DASZ reveals pedigree and selection history of tea varieties.</title>
        <authorList>
            <person name="Zhang W."/>
        </authorList>
    </citation>
    <scope>NUCLEOTIDE SEQUENCE [LARGE SCALE GENOMIC DNA]</scope>
    <source>
        <strain evidence="2">cv. G240</strain>
        <tissue evidence="1">Leaf</tissue>
    </source>
</reference>
<gene>
    <name evidence="1" type="ORF">HYC85_012029</name>
</gene>
<dbReference type="AlphaFoldDB" id="A0A7J7HE11"/>
<evidence type="ECO:0000313" key="2">
    <source>
        <dbReference type="Proteomes" id="UP000593564"/>
    </source>
</evidence>
<sequence length="58" mass="6567">MTVIWEGRLDTLVDNDEASMSDITMLARMGHDGTLLYTRGPFEKAYNEDGDTNARRIC</sequence>
<comment type="caution">
    <text evidence="1">The sequence shown here is derived from an EMBL/GenBank/DDBJ whole genome shotgun (WGS) entry which is preliminary data.</text>
</comment>
<dbReference type="EMBL" id="JACBKZ010000005">
    <property type="protein sequence ID" value="KAF5950036.1"/>
    <property type="molecule type" value="Genomic_DNA"/>
</dbReference>
<accession>A0A7J7HE11</accession>
<keyword evidence="2" id="KW-1185">Reference proteome</keyword>
<name>A0A7J7HE11_CAMSI</name>
<proteinExistence type="predicted"/>
<evidence type="ECO:0000313" key="1">
    <source>
        <dbReference type="EMBL" id="KAF5950036.1"/>
    </source>
</evidence>
<reference evidence="2" key="1">
    <citation type="journal article" date="2020" name="Nat. Commun.">
        <title>Genome assembly of wild tea tree DASZ reveals pedigree and selection history of tea varieties.</title>
        <authorList>
            <person name="Zhang W."/>
            <person name="Zhang Y."/>
            <person name="Qiu H."/>
            <person name="Guo Y."/>
            <person name="Wan H."/>
            <person name="Zhang X."/>
            <person name="Scossa F."/>
            <person name="Alseekh S."/>
            <person name="Zhang Q."/>
            <person name="Wang P."/>
            <person name="Xu L."/>
            <person name="Schmidt M.H."/>
            <person name="Jia X."/>
            <person name="Li D."/>
            <person name="Zhu A."/>
            <person name="Guo F."/>
            <person name="Chen W."/>
            <person name="Ni D."/>
            <person name="Usadel B."/>
            <person name="Fernie A.R."/>
            <person name="Wen W."/>
        </authorList>
    </citation>
    <scope>NUCLEOTIDE SEQUENCE [LARGE SCALE GENOMIC DNA]</scope>
    <source>
        <strain evidence="2">cv. G240</strain>
    </source>
</reference>